<feature type="transmembrane region" description="Helical" evidence="7">
    <location>
        <begin position="42"/>
        <end position="63"/>
    </location>
</feature>
<feature type="transmembrane region" description="Helical" evidence="7">
    <location>
        <begin position="235"/>
        <end position="254"/>
    </location>
</feature>
<feature type="transmembrane region" description="Helical" evidence="7">
    <location>
        <begin position="289"/>
        <end position="309"/>
    </location>
</feature>
<feature type="transmembrane region" description="Helical" evidence="7">
    <location>
        <begin position="128"/>
        <end position="147"/>
    </location>
</feature>
<evidence type="ECO:0000256" key="5">
    <source>
        <dbReference type="ARBA" id="ARBA00022989"/>
    </source>
</evidence>
<comment type="subcellular location">
    <subcellularLocation>
        <location evidence="1">Cell membrane</location>
        <topology evidence="1">Multi-pass membrane protein</topology>
    </subcellularLocation>
</comment>
<evidence type="ECO:0000256" key="3">
    <source>
        <dbReference type="ARBA" id="ARBA00022475"/>
    </source>
</evidence>
<evidence type="ECO:0000313" key="9">
    <source>
        <dbReference type="EMBL" id="OPA73602.1"/>
    </source>
</evidence>
<accession>A0A1T2X174</accession>
<evidence type="ECO:0000256" key="2">
    <source>
        <dbReference type="ARBA" id="ARBA00022448"/>
    </source>
</evidence>
<feature type="transmembrane region" description="Helical" evidence="7">
    <location>
        <begin position="95"/>
        <end position="121"/>
    </location>
</feature>
<evidence type="ECO:0000256" key="1">
    <source>
        <dbReference type="ARBA" id="ARBA00004651"/>
    </source>
</evidence>
<evidence type="ECO:0000256" key="6">
    <source>
        <dbReference type="ARBA" id="ARBA00023136"/>
    </source>
</evidence>
<dbReference type="PANTHER" id="PTHR43124">
    <property type="entry name" value="PURINE EFFLUX PUMP PBUE"/>
    <property type="match status" value="1"/>
</dbReference>
<dbReference type="SUPFAM" id="SSF103473">
    <property type="entry name" value="MFS general substrate transporter"/>
    <property type="match status" value="1"/>
</dbReference>
<dbReference type="CDD" id="cd17324">
    <property type="entry name" value="MFS_NepI_like"/>
    <property type="match status" value="1"/>
</dbReference>
<organism evidence="9 10">
    <name type="scientific">Paenibacillus selenitireducens</name>
    <dbReference type="NCBI Taxonomy" id="1324314"/>
    <lineage>
        <taxon>Bacteria</taxon>
        <taxon>Bacillati</taxon>
        <taxon>Bacillota</taxon>
        <taxon>Bacilli</taxon>
        <taxon>Bacillales</taxon>
        <taxon>Paenibacillaceae</taxon>
        <taxon>Paenibacillus</taxon>
    </lineage>
</organism>
<evidence type="ECO:0000259" key="8">
    <source>
        <dbReference type="PROSITE" id="PS50850"/>
    </source>
</evidence>
<dbReference type="OrthoDB" id="9788453at2"/>
<feature type="transmembrane region" description="Helical" evidence="7">
    <location>
        <begin position="201"/>
        <end position="223"/>
    </location>
</feature>
<reference evidence="9 10" key="1">
    <citation type="submission" date="2017-01" db="EMBL/GenBank/DDBJ databases">
        <title>Genome analysis of Paenibacillus selenitrireducens ES3-24.</title>
        <authorList>
            <person name="Xu D."/>
            <person name="Yao R."/>
            <person name="Zheng S."/>
        </authorList>
    </citation>
    <scope>NUCLEOTIDE SEQUENCE [LARGE SCALE GENOMIC DNA]</scope>
    <source>
        <strain evidence="9 10">ES3-24</strain>
    </source>
</reference>
<dbReference type="InterPro" id="IPR050189">
    <property type="entry name" value="MFS_Efflux_Transporters"/>
</dbReference>
<feature type="transmembrane region" description="Helical" evidence="7">
    <location>
        <begin position="330"/>
        <end position="350"/>
    </location>
</feature>
<keyword evidence="3" id="KW-1003">Cell membrane</keyword>
<keyword evidence="6 7" id="KW-0472">Membrane</keyword>
<dbReference type="InterPro" id="IPR011701">
    <property type="entry name" value="MFS"/>
</dbReference>
<feature type="transmembrane region" description="Helical" evidence="7">
    <location>
        <begin position="356"/>
        <end position="374"/>
    </location>
</feature>
<protein>
    <submittedName>
        <fullName evidence="9">MFS transporter</fullName>
    </submittedName>
</protein>
<keyword evidence="5 7" id="KW-1133">Transmembrane helix</keyword>
<keyword evidence="4 7" id="KW-0812">Transmembrane</keyword>
<dbReference type="GO" id="GO:0022857">
    <property type="term" value="F:transmembrane transporter activity"/>
    <property type="evidence" value="ECO:0007669"/>
    <property type="project" value="InterPro"/>
</dbReference>
<name>A0A1T2X174_9BACL</name>
<feature type="domain" description="Major facilitator superfamily (MFS) profile" evidence="8">
    <location>
        <begin position="1"/>
        <end position="378"/>
    </location>
</feature>
<evidence type="ECO:0000313" key="10">
    <source>
        <dbReference type="Proteomes" id="UP000190188"/>
    </source>
</evidence>
<evidence type="ECO:0000256" key="7">
    <source>
        <dbReference type="SAM" id="Phobius"/>
    </source>
</evidence>
<keyword evidence="10" id="KW-1185">Reference proteome</keyword>
<dbReference type="EMBL" id="MSZX01000015">
    <property type="protein sequence ID" value="OPA73602.1"/>
    <property type="molecule type" value="Genomic_DNA"/>
</dbReference>
<dbReference type="InterPro" id="IPR036259">
    <property type="entry name" value="MFS_trans_sf"/>
</dbReference>
<gene>
    <name evidence="9" type="ORF">BVG16_27730</name>
</gene>
<sequence length="402" mass="41898">MPFAIYVLGLTIFSMTTSEFMVAGMIDSLSKEFGVSVSAVGYLISGYAGAMVIGGPVLTVGLLNIPKKKALLALVTFFLIGQSLGALAWSYESMMVARIITGVASSAGFGVSLSICAGLVGPESRGRAASIVIGGLMVATVIGLPAATLIEQAFGWRTSFWVVVVLVLLSGIATQWLIPASPKPEPISLRGELAAFNNRSLWAAYATSSLIIGATFAAFSYFSPILTEVTGFAPTMVPFLLSLYGMATVIGNIITGRLADRYAMKILAGGLLLLTAGLITFALGAHNNVITIIAVIVIGIVGVPMNPAMATRVMRSAGTGPLVNTVHTSVITFGVMAGSMIGGLTISGGYGLVSPLWVGSLFGVLGLLSLLPYVREISQNESKSTKHRKYLNEDNKVVCSKT</sequence>
<proteinExistence type="predicted"/>
<dbReference type="GO" id="GO:0005886">
    <property type="term" value="C:plasma membrane"/>
    <property type="evidence" value="ECO:0007669"/>
    <property type="project" value="UniProtKB-SubCell"/>
</dbReference>
<feature type="transmembrane region" description="Helical" evidence="7">
    <location>
        <begin position="70"/>
        <end position="89"/>
    </location>
</feature>
<feature type="transmembrane region" description="Helical" evidence="7">
    <location>
        <begin position="159"/>
        <end position="180"/>
    </location>
</feature>
<dbReference type="PROSITE" id="PS50850">
    <property type="entry name" value="MFS"/>
    <property type="match status" value="1"/>
</dbReference>
<dbReference type="AlphaFoldDB" id="A0A1T2X174"/>
<comment type="caution">
    <text evidence="9">The sequence shown here is derived from an EMBL/GenBank/DDBJ whole genome shotgun (WGS) entry which is preliminary data.</text>
</comment>
<dbReference type="InterPro" id="IPR020846">
    <property type="entry name" value="MFS_dom"/>
</dbReference>
<feature type="transmembrane region" description="Helical" evidence="7">
    <location>
        <begin position="266"/>
        <end position="283"/>
    </location>
</feature>
<dbReference type="RefSeq" id="WP_078502450.1">
    <property type="nucleotide sequence ID" value="NZ_MSZX01000015.1"/>
</dbReference>
<dbReference type="Gene3D" id="1.20.1250.20">
    <property type="entry name" value="MFS general substrate transporter like domains"/>
    <property type="match status" value="2"/>
</dbReference>
<dbReference type="Pfam" id="PF07690">
    <property type="entry name" value="MFS_1"/>
    <property type="match status" value="1"/>
</dbReference>
<dbReference type="PANTHER" id="PTHR43124:SF8">
    <property type="entry name" value="INNER MEMBRANE TRANSPORT PROTEIN YDHP"/>
    <property type="match status" value="1"/>
</dbReference>
<evidence type="ECO:0000256" key="4">
    <source>
        <dbReference type="ARBA" id="ARBA00022692"/>
    </source>
</evidence>
<dbReference type="Proteomes" id="UP000190188">
    <property type="component" value="Unassembled WGS sequence"/>
</dbReference>
<keyword evidence="2" id="KW-0813">Transport</keyword>